<feature type="active site" description="Proton acceptor" evidence="7">
    <location>
        <position position="255"/>
    </location>
</feature>
<dbReference type="InterPro" id="IPR029063">
    <property type="entry name" value="SAM-dependent_MTases_sf"/>
</dbReference>
<dbReference type="InterPro" id="IPR002877">
    <property type="entry name" value="RNA_MeTrfase_FtsJ_dom"/>
</dbReference>
<sequence length="312" mass="35561">MSINISPSIKFAISPRQMISIKFQFTRLVCSTRILLKNSSSSSNRWLNRQHNDFYTRKAKEENLKSRAAFKLLQIDEKFHLFSKNKLMNVLDLGAAPGAWNQVAIERSAKGSKVLGVDLLPYQPPIGASAIQGNILNKETHRLIKDYFILSSLERKDKVFEELEVISASGRHTKISESSVLEKEIEASVLLNESKERDIDTDMRHKYPVDVVLSDMMANTSGLAIKDHGMSMDLCDAALIAAIDLLKKDGSLVMKFFTGEEDKSLEKRLNQVFRTVRRFKPKACRLESKESYFICLKKKDYEFDKIKLFTGL</sequence>
<keyword evidence="5 7" id="KW-0949">S-adenosyl-L-methionine</keyword>
<dbReference type="GO" id="GO:0005739">
    <property type="term" value="C:mitochondrion"/>
    <property type="evidence" value="ECO:0007669"/>
    <property type="project" value="TreeGrafter"/>
</dbReference>
<dbReference type="InterPro" id="IPR015507">
    <property type="entry name" value="rRNA-MeTfrase_E"/>
</dbReference>
<dbReference type="OrthoDB" id="20105at2759"/>
<evidence type="ECO:0000256" key="2">
    <source>
        <dbReference type="ARBA" id="ARBA00022552"/>
    </source>
</evidence>
<keyword evidence="2" id="KW-0698">rRNA processing</keyword>
<reference evidence="9 10" key="1">
    <citation type="journal article" date="2019" name="Front. Genet.">
        <title>Whole-Genome Sequencing of the Opportunistic Yeast Pathogen Candida inconspicua Uncovers Its Hybrid Origin.</title>
        <authorList>
            <person name="Mixao V."/>
            <person name="Hansen A.P."/>
            <person name="Saus E."/>
            <person name="Boekhout T."/>
            <person name="Lass-Florl C."/>
            <person name="Gabaldon T."/>
        </authorList>
    </citation>
    <scope>NUCLEOTIDE SEQUENCE [LARGE SCALE GENOMIC DNA]</scope>
    <source>
        <strain evidence="9 10">CBS 180</strain>
    </source>
</reference>
<evidence type="ECO:0000313" key="9">
    <source>
        <dbReference type="EMBL" id="TID19215.1"/>
    </source>
</evidence>
<evidence type="ECO:0000256" key="6">
    <source>
        <dbReference type="ARBA" id="ARBA00041184"/>
    </source>
</evidence>
<proteinExistence type="inferred from homology"/>
<dbReference type="Gene3D" id="3.40.50.150">
    <property type="entry name" value="Vaccinia Virus protein VP39"/>
    <property type="match status" value="1"/>
</dbReference>
<dbReference type="HAMAP" id="MF_01547">
    <property type="entry name" value="RNA_methyltr_E"/>
    <property type="match status" value="1"/>
</dbReference>
<keyword evidence="10" id="KW-1185">Reference proteome</keyword>
<evidence type="ECO:0000313" key="10">
    <source>
        <dbReference type="Proteomes" id="UP000307173"/>
    </source>
</evidence>
<evidence type="ECO:0000256" key="7">
    <source>
        <dbReference type="PIRSR" id="PIRSR005461-1"/>
    </source>
</evidence>
<gene>
    <name evidence="9" type="ORF">CANINC_003785</name>
</gene>
<dbReference type="AlphaFoldDB" id="A0A4V4NFC7"/>
<evidence type="ECO:0000256" key="4">
    <source>
        <dbReference type="ARBA" id="ARBA00022679"/>
    </source>
</evidence>
<dbReference type="PANTHER" id="PTHR10920">
    <property type="entry name" value="RIBOSOMAL RNA METHYLTRANSFERASE"/>
    <property type="match status" value="1"/>
</dbReference>
<evidence type="ECO:0000259" key="8">
    <source>
        <dbReference type="Pfam" id="PF01728"/>
    </source>
</evidence>
<evidence type="ECO:0000256" key="1">
    <source>
        <dbReference type="ARBA" id="ARBA00009258"/>
    </source>
</evidence>
<feature type="domain" description="Ribosomal RNA methyltransferase FtsJ" evidence="8">
    <location>
        <begin position="65"/>
        <end position="298"/>
    </location>
</feature>
<name>A0A4V4NFC7_9ASCO</name>
<dbReference type="EMBL" id="SELW01000599">
    <property type="protein sequence ID" value="TID19215.1"/>
    <property type="molecule type" value="Genomic_DNA"/>
</dbReference>
<dbReference type="InterPro" id="IPR050082">
    <property type="entry name" value="RNA_methyltr_RlmE"/>
</dbReference>
<dbReference type="SUPFAM" id="SSF53335">
    <property type="entry name" value="S-adenosyl-L-methionine-dependent methyltransferases"/>
    <property type="match status" value="1"/>
</dbReference>
<dbReference type="PANTHER" id="PTHR10920:SF18">
    <property type="entry name" value="RRNA METHYLTRANSFERASE 2, MITOCHONDRIAL"/>
    <property type="match status" value="1"/>
</dbReference>
<dbReference type="Proteomes" id="UP000307173">
    <property type="component" value="Unassembled WGS sequence"/>
</dbReference>
<comment type="caution">
    <text evidence="9">The sequence shown here is derived from an EMBL/GenBank/DDBJ whole genome shotgun (WGS) entry which is preliminary data.</text>
</comment>
<protein>
    <recommendedName>
        <fullName evidence="6">rRNA methyltransferase 2, mitochondrial</fullName>
    </recommendedName>
</protein>
<keyword evidence="4" id="KW-0808">Transferase</keyword>
<dbReference type="STRING" id="52247.A0A4V4NFC7"/>
<dbReference type="GO" id="GO:0008650">
    <property type="term" value="F:rRNA (uridine-2'-O-)-methyltransferase activity"/>
    <property type="evidence" value="ECO:0007669"/>
    <property type="project" value="TreeGrafter"/>
</dbReference>
<evidence type="ECO:0000256" key="5">
    <source>
        <dbReference type="ARBA" id="ARBA00022691"/>
    </source>
</evidence>
<organism evidence="9 10">
    <name type="scientific">Pichia inconspicua</name>
    <dbReference type="NCBI Taxonomy" id="52247"/>
    <lineage>
        <taxon>Eukaryota</taxon>
        <taxon>Fungi</taxon>
        <taxon>Dikarya</taxon>
        <taxon>Ascomycota</taxon>
        <taxon>Saccharomycotina</taxon>
        <taxon>Pichiomycetes</taxon>
        <taxon>Pichiales</taxon>
        <taxon>Pichiaceae</taxon>
        <taxon>Pichia</taxon>
    </lineage>
</organism>
<evidence type="ECO:0000256" key="3">
    <source>
        <dbReference type="ARBA" id="ARBA00022603"/>
    </source>
</evidence>
<accession>A0A4V4NFC7</accession>
<keyword evidence="3" id="KW-0489">Methyltransferase</keyword>
<dbReference type="Pfam" id="PF01728">
    <property type="entry name" value="FtsJ"/>
    <property type="match status" value="1"/>
</dbReference>
<comment type="similarity">
    <text evidence="1">Belongs to the class I-like SAM-binding methyltransferase superfamily. RNA methyltransferase RlmE family.</text>
</comment>
<dbReference type="PIRSF" id="PIRSF005461">
    <property type="entry name" value="23S_rRNA_mtase"/>
    <property type="match status" value="1"/>
</dbReference>